<comment type="caution">
    <text evidence="5">The sequence shown here is derived from an EMBL/GenBank/DDBJ whole genome shotgun (WGS) entry which is preliminary data.</text>
</comment>
<dbReference type="EMBL" id="MBDO02000035">
    <property type="protein sequence ID" value="RLN66529.1"/>
    <property type="molecule type" value="Genomic_DNA"/>
</dbReference>
<evidence type="ECO:0000256" key="2">
    <source>
        <dbReference type="SAM" id="MobiDB-lite"/>
    </source>
</evidence>
<sequence length="367" mass="42815">MKFYSKYRHMRAQTTLPPPFPLTPQVPHIKLIKRKAPKIEDKRLSYYRCQERLRRLNNQPSKPFLPPHSKSKRHKRYRSLLGLEADMTPLEVAAKKLKEIKSEPLAIRKNRRPCSCVQCVLIRRSSSRLPYHCPHPSCTEEFSDYTTLFEHQLDEHGEIDAHCRQLVAEMHHQERAVVPYPPSTVYVGEQYLRPCFRPTPWTLLERLDTEYDTLQHKLLENGSLRSAQIIWGLFLAAYIRVQLSGFPELQRQYRVALEYYYSSLKFPVTNRIAYDIDPCPSVAVGRNWLTSSEREDDPLTVEDDDDSDLEIVLIDTRKQQPVNEPDKMPVTDDLLTNANDKSVRDPKLPPGDHKNGMKDELIDKVDD</sequence>
<proteinExistence type="predicted"/>
<feature type="compositionally biased region" description="Basic and acidic residues" evidence="2">
    <location>
        <begin position="341"/>
        <end position="367"/>
    </location>
</feature>
<dbReference type="Proteomes" id="UP000277300">
    <property type="component" value="Unassembled WGS sequence"/>
</dbReference>
<name>A0A3F2RZN4_9STRA</name>
<dbReference type="PROSITE" id="PS00028">
    <property type="entry name" value="ZINC_FINGER_C2H2_1"/>
    <property type="match status" value="1"/>
</dbReference>
<dbReference type="OrthoDB" id="162910at2759"/>
<dbReference type="InterPro" id="IPR013087">
    <property type="entry name" value="Znf_C2H2_type"/>
</dbReference>
<gene>
    <name evidence="4" type="ORF">BBJ29_006382</name>
    <name evidence="5" type="ORF">BBP00_00002151</name>
</gene>
<accession>A0A3F2RZN4</accession>
<dbReference type="GO" id="GO:0008270">
    <property type="term" value="F:zinc ion binding"/>
    <property type="evidence" value="ECO:0007669"/>
    <property type="project" value="UniProtKB-KW"/>
</dbReference>
<evidence type="ECO:0000259" key="3">
    <source>
        <dbReference type="PROSITE" id="PS50157"/>
    </source>
</evidence>
<feature type="domain" description="C2H2-type" evidence="3">
    <location>
        <begin position="131"/>
        <end position="156"/>
    </location>
</feature>
<evidence type="ECO:0000313" key="7">
    <source>
        <dbReference type="Proteomes" id="UP000284657"/>
    </source>
</evidence>
<evidence type="ECO:0000313" key="6">
    <source>
        <dbReference type="Proteomes" id="UP000277300"/>
    </source>
</evidence>
<protein>
    <recommendedName>
        <fullName evidence="3">C2H2-type domain-containing protein</fullName>
    </recommendedName>
</protein>
<evidence type="ECO:0000313" key="5">
    <source>
        <dbReference type="EMBL" id="RLN66529.1"/>
    </source>
</evidence>
<organism evidence="5 6">
    <name type="scientific">Phytophthora kernoviae</name>
    <dbReference type="NCBI Taxonomy" id="325452"/>
    <lineage>
        <taxon>Eukaryota</taxon>
        <taxon>Sar</taxon>
        <taxon>Stramenopiles</taxon>
        <taxon>Oomycota</taxon>
        <taxon>Peronosporomycetes</taxon>
        <taxon>Peronosporales</taxon>
        <taxon>Peronosporaceae</taxon>
        <taxon>Phytophthora</taxon>
    </lineage>
</organism>
<keyword evidence="1" id="KW-0863">Zinc-finger</keyword>
<dbReference type="PROSITE" id="PS50157">
    <property type="entry name" value="ZINC_FINGER_C2H2_2"/>
    <property type="match status" value="1"/>
</dbReference>
<keyword evidence="1" id="KW-0479">Metal-binding</keyword>
<dbReference type="Proteomes" id="UP000284657">
    <property type="component" value="Unassembled WGS sequence"/>
</dbReference>
<feature type="region of interest" description="Disordered" evidence="2">
    <location>
        <begin position="315"/>
        <end position="367"/>
    </location>
</feature>
<evidence type="ECO:0000256" key="1">
    <source>
        <dbReference type="PROSITE-ProRule" id="PRU00042"/>
    </source>
</evidence>
<keyword evidence="1" id="KW-0862">Zinc</keyword>
<evidence type="ECO:0000313" key="4">
    <source>
        <dbReference type="EMBL" id="RLN59937.1"/>
    </source>
</evidence>
<reference evidence="6 7" key="1">
    <citation type="submission" date="2018-07" db="EMBL/GenBank/DDBJ databases">
        <title>Genome sequencing of oomycete isolates from Chile give support for New Zealand origin for Phytophthora kernoviae and make available the first Nothophytophthora sp. genome.</title>
        <authorList>
            <person name="Studholme D.J."/>
            <person name="Sanfuentes E."/>
            <person name="Panda P."/>
            <person name="Hill R."/>
            <person name="Sambles C."/>
            <person name="Grant M."/>
            <person name="Williams N.M."/>
            <person name="Mcdougal R.L."/>
        </authorList>
    </citation>
    <scope>NUCLEOTIDE SEQUENCE [LARGE SCALE GENOMIC DNA]</scope>
    <source>
        <strain evidence="5">Chile6</strain>
        <strain evidence="4">Chile7</strain>
    </source>
</reference>
<dbReference type="AlphaFoldDB" id="A0A3F2RZN4"/>
<dbReference type="EMBL" id="MBAD02001012">
    <property type="protein sequence ID" value="RLN59937.1"/>
    <property type="molecule type" value="Genomic_DNA"/>
</dbReference>